<keyword evidence="3" id="KW-1185">Reference proteome</keyword>
<protein>
    <recommendedName>
        <fullName evidence="1">CxC1-like cysteine cluster associated with KDZ transposases domain-containing protein</fullName>
    </recommendedName>
</protein>
<dbReference type="EMBL" id="GL883186">
    <property type="protein sequence ID" value="EGF98080.1"/>
    <property type="molecule type" value="Genomic_DNA"/>
</dbReference>
<reference evidence="3" key="1">
    <citation type="journal article" date="2011" name="Proc. Natl. Acad. Sci. U.S.A.">
        <title>Obligate biotrophy features unraveled by the genomic analysis of rust fungi.</title>
        <authorList>
            <person name="Duplessis S."/>
            <person name="Cuomo C.A."/>
            <person name="Lin Y.-C."/>
            <person name="Aerts A."/>
            <person name="Tisserant E."/>
            <person name="Veneault-Fourrey C."/>
            <person name="Joly D.L."/>
            <person name="Hacquard S."/>
            <person name="Amselem J."/>
            <person name="Cantarel B.L."/>
            <person name="Chiu R."/>
            <person name="Coutinho P.M."/>
            <person name="Feau N."/>
            <person name="Field M."/>
            <person name="Frey P."/>
            <person name="Gelhaye E."/>
            <person name="Goldberg J."/>
            <person name="Grabherr M.G."/>
            <person name="Kodira C.D."/>
            <person name="Kohler A."/>
            <person name="Kuees U."/>
            <person name="Lindquist E.A."/>
            <person name="Lucas S.M."/>
            <person name="Mago R."/>
            <person name="Mauceli E."/>
            <person name="Morin E."/>
            <person name="Murat C."/>
            <person name="Pangilinan J.L."/>
            <person name="Park R."/>
            <person name="Pearson M."/>
            <person name="Quesneville H."/>
            <person name="Rouhier N."/>
            <person name="Sakthikumar S."/>
            <person name="Salamov A.A."/>
            <person name="Schmutz J."/>
            <person name="Selles B."/>
            <person name="Shapiro H."/>
            <person name="Tanguay P."/>
            <person name="Tuskan G.A."/>
            <person name="Henrissat B."/>
            <person name="Van de Peer Y."/>
            <person name="Rouze P."/>
            <person name="Ellis J.G."/>
            <person name="Dodds P.N."/>
            <person name="Schein J.E."/>
            <person name="Zhong S."/>
            <person name="Hamelin R.C."/>
            <person name="Grigoriev I.V."/>
            <person name="Szabo L.J."/>
            <person name="Martin F."/>
        </authorList>
    </citation>
    <scope>NUCLEOTIDE SEQUENCE [LARGE SCALE GENOMIC DNA]</scope>
    <source>
        <strain evidence="3">98AG31 / pathotype 3-4-7</strain>
    </source>
</reference>
<dbReference type="PANTHER" id="PTHR33096:SF1">
    <property type="entry name" value="CXC1-LIKE CYSTEINE CLUSTER ASSOCIATED WITH KDZ TRANSPOSASES DOMAIN-CONTAINING PROTEIN"/>
    <property type="match status" value="1"/>
</dbReference>
<dbReference type="HOGENOM" id="CLU_101450_0_0_1"/>
<proteinExistence type="predicted"/>
<sequence length="239" mass="27242">MKKIKLSKPEKLKRKPQNALDARCLAMKRRSRVHAENTVGQAVSNAAERYDRMEHPIPGGSGDHIIPLYDLAALDDSDRDEQPYPHGPLHPTPPPHDVNLTGEAFALALNDGFYAGRRQLEEEQWRAQYPAMFPVFMACQQRTNNWSKVDTRFKDWKERCNCTGTLRTFDVLDLTSGYIGGTPVRPQAVITIRLLRFFHIVWKYCSLRFQPFSEALNEFLDEGNPLFLAKGGNNGFLVP</sequence>
<evidence type="ECO:0000313" key="3">
    <source>
        <dbReference type="Proteomes" id="UP000001072"/>
    </source>
</evidence>
<dbReference type="InterPro" id="IPR041320">
    <property type="entry name" value="CxC1"/>
</dbReference>
<dbReference type="GeneID" id="18937504"/>
<dbReference type="InParanoid" id="F4SB98"/>
<dbReference type="AlphaFoldDB" id="F4SB98"/>
<feature type="domain" description="CxC1-like cysteine cluster associated with KDZ transposases" evidence="1">
    <location>
        <begin position="158"/>
        <end position="222"/>
    </location>
</feature>
<organism evidence="3">
    <name type="scientific">Melampsora larici-populina (strain 98AG31 / pathotype 3-4-7)</name>
    <name type="common">Poplar leaf rust fungus</name>
    <dbReference type="NCBI Taxonomy" id="747676"/>
    <lineage>
        <taxon>Eukaryota</taxon>
        <taxon>Fungi</taxon>
        <taxon>Dikarya</taxon>
        <taxon>Basidiomycota</taxon>
        <taxon>Pucciniomycotina</taxon>
        <taxon>Pucciniomycetes</taxon>
        <taxon>Pucciniales</taxon>
        <taxon>Melampsoraceae</taxon>
        <taxon>Melampsora</taxon>
    </lineage>
</organism>
<dbReference type="VEuPathDB" id="FungiDB:MELLADRAFT_96185"/>
<dbReference type="PANTHER" id="PTHR33096">
    <property type="entry name" value="CXC2 DOMAIN-CONTAINING PROTEIN"/>
    <property type="match status" value="1"/>
</dbReference>
<dbReference type="RefSeq" id="XP_007418659.1">
    <property type="nucleotide sequence ID" value="XM_007418597.1"/>
</dbReference>
<dbReference type="Proteomes" id="UP000001072">
    <property type="component" value="Unassembled WGS sequence"/>
</dbReference>
<accession>F4SB98</accession>
<gene>
    <name evidence="2" type="ORF">MELLADRAFT_96185</name>
</gene>
<dbReference type="OrthoDB" id="10428577at2759"/>
<name>F4SB98_MELLP</name>
<evidence type="ECO:0000313" key="2">
    <source>
        <dbReference type="EMBL" id="EGF98080.1"/>
    </source>
</evidence>
<dbReference type="KEGG" id="mlr:MELLADRAFT_96185"/>
<dbReference type="Pfam" id="PF18802">
    <property type="entry name" value="CxC1"/>
    <property type="match status" value="1"/>
</dbReference>
<evidence type="ECO:0000259" key="1">
    <source>
        <dbReference type="Pfam" id="PF18802"/>
    </source>
</evidence>